<dbReference type="PANTHER" id="PTHR43767">
    <property type="entry name" value="LONG-CHAIN-FATTY-ACID--COA LIGASE"/>
    <property type="match status" value="1"/>
</dbReference>
<dbReference type="InterPro" id="IPR050237">
    <property type="entry name" value="ATP-dep_AMP-bd_enzyme"/>
</dbReference>
<reference evidence="2 3" key="1">
    <citation type="submission" date="2014-10" db="EMBL/GenBank/DDBJ databases">
        <title>Genome sequence of Novosphingobium malaysiense MUSC 273(T).</title>
        <authorList>
            <person name="Lee L.-H."/>
        </authorList>
    </citation>
    <scope>NUCLEOTIDE SEQUENCE [LARGE SCALE GENOMIC DNA]</scope>
    <source>
        <strain evidence="2 3">MUSC 273</strain>
    </source>
</reference>
<feature type="domain" description="AMP-dependent synthetase/ligase" evidence="1">
    <location>
        <begin position="1"/>
        <end position="145"/>
    </location>
</feature>
<dbReference type="Pfam" id="PF00501">
    <property type="entry name" value="AMP-binding"/>
    <property type="match status" value="1"/>
</dbReference>
<dbReference type="EMBL" id="JTDI01000049">
    <property type="protein sequence ID" value="KHK87210.1"/>
    <property type="molecule type" value="Genomic_DNA"/>
</dbReference>
<dbReference type="Gene3D" id="3.40.50.12780">
    <property type="entry name" value="N-terminal domain of ligase-like"/>
    <property type="match status" value="1"/>
</dbReference>
<keyword evidence="3" id="KW-1185">Reference proteome</keyword>
<proteinExistence type="predicted"/>
<dbReference type="Proteomes" id="UP000031057">
    <property type="component" value="Unassembled WGS sequence"/>
</dbReference>
<dbReference type="PANTHER" id="PTHR43767:SF11">
    <property type="entry name" value="MEDIUM-CHAIN-FATTY-ACID--COA LIGASE"/>
    <property type="match status" value="1"/>
</dbReference>
<dbReference type="GO" id="GO:0016874">
    <property type="term" value="F:ligase activity"/>
    <property type="evidence" value="ECO:0007669"/>
    <property type="project" value="UniProtKB-KW"/>
</dbReference>
<sequence length="149" mass="16321">PQGVVYSHRSIWLHSLASMGRDAFGIANSDRVLMMPPMFHANAWGLPYSCWFAGADMIMPSCFLQPSAMARMIAQARPTLTMTVPTILNDLLQQNGQDPLDMSSFRCIIAGGSAVSRHLVDQVKAVWGVDLIQGWGMTETSPMCVLSHP</sequence>
<dbReference type="SUPFAM" id="SSF56801">
    <property type="entry name" value="Acetyl-CoA synthetase-like"/>
    <property type="match status" value="1"/>
</dbReference>
<dbReference type="STRING" id="1348853.LK12_23470"/>
<accession>A0A0B1ZAN1</accession>
<feature type="non-terminal residue" evidence="2">
    <location>
        <position position="1"/>
    </location>
</feature>
<keyword evidence="2" id="KW-0436">Ligase</keyword>
<comment type="caution">
    <text evidence="2">The sequence shown here is derived from an EMBL/GenBank/DDBJ whole genome shotgun (WGS) entry which is preliminary data.</text>
</comment>
<gene>
    <name evidence="2" type="ORF">LK12_23470</name>
</gene>
<dbReference type="InterPro" id="IPR042099">
    <property type="entry name" value="ANL_N_sf"/>
</dbReference>
<evidence type="ECO:0000313" key="2">
    <source>
        <dbReference type="EMBL" id="KHK87210.1"/>
    </source>
</evidence>
<protein>
    <submittedName>
        <fullName evidence="2">Long-chain fatty acid--CoA ligase</fullName>
    </submittedName>
</protein>
<dbReference type="InterPro" id="IPR000873">
    <property type="entry name" value="AMP-dep_synth/lig_dom"/>
</dbReference>
<dbReference type="OrthoDB" id="9803968at2"/>
<name>A0A0B1ZAN1_9SPHN</name>
<dbReference type="AlphaFoldDB" id="A0A0B1ZAN1"/>
<feature type="non-terminal residue" evidence="2">
    <location>
        <position position="149"/>
    </location>
</feature>
<evidence type="ECO:0000259" key="1">
    <source>
        <dbReference type="Pfam" id="PF00501"/>
    </source>
</evidence>
<evidence type="ECO:0000313" key="3">
    <source>
        <dbReference type="Proteomes" id="UP000031057"/>
    </source>
</evidence>
<organism evidence="2 3">
    <name type="scientific">Novosphingobium malaysiense</name>
    <dbReference type="NCBI Taxonomy" id="1348853"/>
    <lineage>
        <taxon>Bacteria</taxon>
        <taxon>Pseudomonadati</taxon>
        <taxon>Pseudomonadota</taxon>
        <taxon>Alphaproteobacteria</taxon>
        <taxon>Sphingomonadales</taxon>
        <taxon>Sphingomonadaceae</taxon>
        <taxon>Novosphingobium</taxon>
    </lineage>
</organism>